<organism evidence="4 5">
    <name type="scientific">Pandoraea apista</name>
    <dbReference type="NCBI Taxonomy" id="93218"/>
    <lineage>
        <taxon>Bacteria</taxon>
        <taxon>Pseudomonadati</taxon>
        <taxon>Pseudomonadota</taxon>
        <taxon>Betaproteobacteria</taxon>
        <taxon>Burkholderiales</taxon>
        <taxon>Burkholderiaceae</taxon>
        <taxon>Pandoraea</taxon>
    </lineage>
</organism>
<proteinExistence type="predicted"/>
<evidence type="ECO:0000256" key="2">
    <source>
        <dbReference type="ARBA" id="ARBA00023043"/>
    </source>
</evidence>
<evidence type="ECO:0000256" key="1">
    <source>
        <dbReference type="ARBA" id="ARBA00022737"/>
    </source>
</evidence>
<dbReference type="Proteomes" id="UP000364291">
    <property type="component" value="Unassembled WGS sequence"/>
</dbReference>
<dbReference type="SUPFAM" id="SSF48403">
    <property type="entry name" value="Ankyrin repeat"/>
    <property type="match status" value="1"/>
</dbReference>
<protein>
    <submittedName>
        <fullName evidence="4">Uncharacterized protein</fullName>
    </submittedName>
</protein>
<dbReference type="InterPro" id="IPR036770">
    <property type="entry name" value="Ankyrin_rpt-contain_sf"/>
</dbReference>
<dbReference type="SMART" id="SM00248">
    <property type="entry name" value="ANK"/>
    <property type="match status" value="3"/>
</dbReference>
<feature type="repeat" description="ANK" evidence="3">
    <location>
        <begin position="42"/>
        <end position="74"/>
    </location>
</feature>
<gene>
    <name evidence="4" type="ORF">PAP18089_01350</name>
</gene>
<keyword evidence="1" id="KW-0677">Repeat</keyword>
<name>A0A5E5P241_9BURK</name>
<evidence type="ECO:0000313" key="4">
    <source>
        <dbReference type="EMBL" id="VVG70390.1"/>
    </source>
</evidence>
<dbReference type="RefSeq" id="WP_150728527.1">
    <property type="nucleotide sequence ID" value="NZ_CABPSX010000002.1"/>
</dbReference>
<feature type="repeat" description="ANK" evidence="3">
    <location>
        <begin position="76"/>
        <end position="108"/>
    </location>
</feature>
<dbReference type="AlphaFoldDB" id="A0A5E5P241"/>
<dbReference type="PANTHER" id="PTHR24171">
    <property type="entry name" value="ANKYRIN REPEAT DOMAIN-CONTAINING PROTEIN 39-RELATED"/>
    <property type="match status" value="1"/>
</dbReference>
<reference evidence="4 5" key="1">
    <citation type="submission" date="2019-08" db="EMBL/GenBank/DDBJ databases">
        <authorList>
            <person name="Peeters C."/>
        </authorList>
    </citation>
    <scope>NUCLEOTIDE SEQUENCE [LARGE SCALE GENOMIC DNA]</scope>
    <source>
        <strain evidence="4 5">LMG 18089</strain>
    </source>
</reference>
<dbReference type="PROSITE" id="PS50297">
    <property type="entry name" value="ANK_REP_REGION"/>
    <property type="match status" value="1"/>
</dbReference>
<dbReference type="OrthoDB" id="5622506at2"/>
<evidence type="ECO:0000256" key="3">
    <source>
        <dbReference type="PROSITE-ProRule" id="PRU00023"/>
    </source>
</evidence>
<dbReference type="InterPro" id="IPR002110">
    <property type="entry name" value="Ankyrin_rpt"/>
</dbReference>
<dbReference type="Gene3D" id="1.25.40.20">
    <property type="entry name" value="Ankyrin repeat-containing domain"/>
    <property type="match status" value="1"/>
</dbReference>
<accession>A0A5E5P241</accession>
<keyword evidence="2 3" id="KW-0040">ANK repeat</keyword>
<dbReference type="EMBL" id="CABPSX010000002">
    <property type="protein sequence ID" value="VVG70390.1"/>
    <property type="molecule type" value="Genomic_DNA"/>
</dbReference>
<dbReference type="Pfam" id="PF12796">
    <property type="entry name" value="Ank_2"/>
    <property type="match status" value="1"/>
</dbReference>
<dbReference type="PROSITE" id="PS50088">
    <property type="entry name" value="ANK_REPEAT"/>
    <property type="match status" value="2"/>
</dbReference>
<sequence length="134" mass="13888">MTTSIANASLCCAAFFGDLDAIRAHLDDGADINGTTTNHAGEALTPLMWASAGGRIEAMYILLAEGASPTYTDPQTGVTALHCAAMANQPEAVAVLMVHGADRHATADHNHGTELVKPIDLTRPGTAAHALLDR</sequence>
<evidence type="ECO:0000313" key="5">
    <source>
        <dbReference type="Proteomes" id="UP000364291"/>
    </source>
</evidence>